<dbReference type="PANTHER" id="PTHR43391:SF94">
    <property type="entry name" value="OXIDOREDUCTASE-RELATED"/>
    <property type="match status" value="1"/>
</dbReference>
<name>A0A4Y9VU07_9PROT</name>
<evidence type="ECO:0000313" key="4">
    <source>
        <dbReference type="EMBL" id="TFW72553.1"/>
    </source>
</evidence>
<dbReference type="Proteomes" id="UP000297706">
    <property type="component" value="Unassembled WGS sequence"/>
</dbReference>
<keyword evidence="2" id="KW-0560">Oxidoreductase</keyword>
<proteinExistence type="inferred from homology"/>
<dbReference type="GO" id="GO:0016491">
    <property type="term" value="F:oxidoreductase activity"/>
    <property type="evidence" value="ECO:0007669"/>
    <property type="project" value="UniProtKB-KW"/>
</dbReference>
<keyword evidence="5" id="KW-1185">Reference proteome</keyword>
<dbReference type="PANTHER" id="PTHR43391">
    <property type="entry name" value="RETINOL DEHYDROGENASE-RELATED"/>
    <property type="match status" value="1"/>
</dbReference>
<dbReference type="PRINTS" id="PR00080">
    <property type="entry name" value="SDRFAMILY"/>
</dbReference>
<evidence type="ECO:0000256" key="2">
    <source>
        <dbReference type="ARBA" id="ARBA00023002"/>
    </source>
</evidence>
<dbReference type="InterPro" id="IPR036291">
    <property type="entry name" value="NAD(P)-bd_dom_sf"/>
</dbReference>
<evidence type="ECO:0000313" key="5">
    <source>
        <dbReference type="Proteomes" id="UP000297706"/>
    </source>
</evidence>
<dbReference type="Pfam" id="PF00106">
    <property type="entry name" value="adh_short"/>
    <property type="match status" value="1"/>
</dbReference>
<reference evidence="4 5" key="1">
    <citation type="submission" date="2018-02" db="EMBL/GenBank/DDBJ databases">
        <title>A novel lanthanide dependent methylotroph, Methylotenera sp. La3113.</title>
        <authorList>
            <person name="Lv H."/>
            <person name="Tani A."/>
        </authorList>
    </citation>
    <scope>NUCLEOTIDE SEQUENCE [LARGE SCALE GENOMIC DNA]</scope>
    <source>
        <strain evidence="4 5">La3113</strain>
    </source>
</reference>
<dbReference type="RefSeq" id="WP_135276591.1">
    <property type="nucleotide sequence ID" value="NZ_PQVH01000005.1"/>
</dbReference>
<accession>A0A4Y9VU07</accession>
<dbReference type="NCBIfam" id="NF005437">
    <property type="entry name" value="PRK07024.1"/>
    <property type="match status" value="1"/>
</dbReference>
<dbReference type="InterPro" id="IPR020904">
    <property type="entry name" value="Sc_DH/Rdtase_CS"/>
</dbReference>
<dbReference type="PROSITE" id="PS00061">
    <property type="entry name" value="ADH_SHORT"/>
    <property type="match status" value="1"/>
</dbReference>
<protein>
    <submittedName>
        <fullName evidence="4">Short-chain dehydrogenase</fullName>
    </submittedName>
</protein>
<dbReference type="OrthoDB" id="9797538at2"/>
<dbReference type="PRINTS" id="PR00081">
    <property type="entry name" value="GDHRDH"/>
</dbReference>
<evidence type="ECO:0000256" key="1">
    <source>
        <dbReference type="ARBA" id="ARBA00006484"/>
    </source>
</evidence>
<sequence>MAMKVFITGASSGIGEALAYEYAKRYSGKDTIIGMAARRSEHLQALQQTLESSYRVKCAVYALDVRDGEALSSAAQHFIQHYGAPNVVIGSAGVSSGTLTENAVDTNAFQAVMDINVIGLVNTFQPFIHAMHLAADNGQPAQLVGIASVAGIRGLPGAGAYSASKAAAIAYLESLRVEMLHHNIAVTTIAPGYIRTPMTDINTYKMPFLMDVDIAAHKFVNAIEHKRRFVVIPWQMGWVARLMRLIPPALWDRLAKNAPHKPHISVEQSK</sequence>
<comment type="similarity">
    <text evidence="1 3">Belongs to the short-chain dehydrogenases/reductases (SDR) family.</text>
</comment>
<dbReference type="EMBL" id="PQVH01000005">
    <property type="protein sequence ID" value="TFW72553.1"/>
    <property type="molecule type" value="Genomic_DNA"/>
</dbReference>
<dbReference type="InterPro" id="IPR002347">
    <property type="entry name" value="SDR_fam"/>
</dbReference>
<organism evidence="4 5">
    <name type="scientific">Methylotenera oryzisoli</name>
    <dbReference type="NCBI Taxonomy" id="2080758"/>
    <lineage>
        <taxon>Bacteria</taxon>
        <taxon>Pseudomonadati</taxon>
        <taxon>Pseudomonadota</taxon>
        <taxon>Betaproteobacteria</taxon>
        <taxon>Nitrosomonadales</taxon>
        <taxon>Methylophilaceae</taxon>
        <taxon>Methylotenera</taxon>
    </lineage>
</organism>
<evidence type="ECO:0000256" key="3">
    <source>
        <dbReference type="RuleBase" id="RU000363"/>
    </source>
</evidence>
<gene>
    <name evidence="4" type="ORF">C3Y98_02805</name>
</gene>
<dbReference type="AlphaFoldDB" id="A0A4Y9VU07"/>
<comment type="caution">
    <text evidence="4">The sequence shown here is derived from an EMBL/GenBank/DDBJ whole genome shotgun (WGS) entry which is preliminary data.</text>
</comment>
<dbReference type="SUPFAM" id="SSF51735">
    <property type="entry name" value="NAD(P)-binding Rossmann-fold domains"/>
    <property type="match status" value="1"/>
</dbReference>
<dbReference type="Gene3D" id="3.40.50.720">
    <property type="entry name" value="NAD(P)-binding Rossmann-like Domain"/>
    <property type="match status" value="1"/>
</dbReference>